<sequence>MKFIIVIPHTAYLPIISSAHTELPCSDVVLTNDGEITAQFTNQPVSCQWTLRVKRPYTVRVRFLIVDVRTSYITYRHSLFRKSSTKIQSSERNCDDAALQFFDGNSSSSPRITSLCSPERKVEIRGNAQYMFIKLVATGSVNRISIQGKLFKG</sequence>
<dbReference type="InterPro" id="IPR035914">
    <property type="entry name" value="Sperma_CUB_dom_sf"/>
</dbReference>
<feature type="domain" description="CUB" evidence="3">
    <location>
        <begin position="25"/>
        <end position="153"/>
    </location>
</feature>
<dbReference type="AlphaFoldDB" id="A0A8E0RTK4"/>
<dbReference type="Pfam" id="PF00431">
    <property type="entry name" value="CUB"/>
    <property type="match status" value="1"/>
</dbReference>
<dbReference type="EMBL" id="LUCM01005136">
    <property type="protein sequence ID" value="KAA0193301.1"/>
    <property type="molecule type" value="Genomic_DNA"/>
</dbReference>
<evidence type="ECO:0000256" key="1">
    <source>
        <dbReference type="ARBA" id="ARBA00023157"/>
    </source>
</evidence>
<proteinExistence type="predicted"/>
<organism evidence="4 5">
    <name type="scientific">Fasciolopsis buskii</name>
    <dbReference type="NCBI Taxonomy" id="27845"/>
    <lineage>
        <taxon>Eukaryota</taxon>
        <taxon>Metazoa</taxon>
        <taxon>Spiralia</taxon>
        <taxon>Lophotrochozoa</taxon>
        <taxon>Platyhelminthes</taxon>
        <taxon>Trematoda</taxon>
        <taxon>Digenea</taxon>
        <taxon>Plagiorchiida</taxon>
        <taxon>Echinostomata</taxon>
        <taxon>Echinostomatoidea</taxon>
        <taxon>Fasciolidae</taxon>
        <taxon>Fasciolopsis</taxon>
    </lineage>
</organism>
<gene>
    <name evidence="4" type="ORF">FBUS_02706</name>
</gene>
<evidence type="ECO:0000313" key="4">
    <source>
        <dbReference type="EMBL" id="KAA0193301.1"/>
    </source>
</evidence>
<dbReference type="Proteomes" id="UP000728185">
    <property type="component" value="Unassembled WGS sequence"/>
</dbReference>
<keyword evidence="5" id="KW-1185">Reference proteome</keyword>
<dbReference type="Gene3D" id="2.60.120.290">
    <property type="entry name" value="Spermadhesin, CUB domain"/>
    <property type="match status" value="1"/>
</dbReference>
<reference evidence="4" key="1">
    <citation type="submission" date="2019-05" db="EMBL/GenBank/DDBJ databases">
        <title>Annotation for the trematode Fasciolopsis buski.</title>
        <authorList>
            <person name="Choi Y.-J."/>
        </authorList>
    </citation>
    <scope>NUCLEOTIDE SEQUENCE</scope>
    <source>
        <strain evidence="4">HT</strain>
        <tissue evidence="4">Whole worm</tissue>
    </source>
</reference>
<dbReference type="SUPFAM" id="SSF49854">
    <property type="entry name" value="Spermadhesin, CUB domain"/>
    <property type="match status" value="1"/>
</dbReference>
<name>A0A8E0RTK4_9TREM</name>
<dbReference type="InterPro" id="IPR000859">
    <property type="entry name" value="CUB_dom"/>
</dbReference>
<accession>A0A8E0RTK4</accession>
<dbReference type="PROSITE" id="PS01180">
    <property type="entry name" value="CUB"/>
    <property type="match status" value="1"/>
</dbReference>
<comment type="caution">
    <text evidence="2">Lacks conserved residue(s) required for the propagation of feature annotation.</text>
</comment>
<comment type="caution">
    <text evidence="4">The sequence shown here is derived from an EMBL/GenBank/DDBJ whole genome shotgun (WGS) entry which is preliminary data.</text>
</comment>
<evidence type="ECO:0000313" key="5">
    <source>
        <dbReference type="Proteomes" id="UP000728185"/>
    </source>
</evidence>
<keyword evidence="1" id="KW-1015">Disulfide bond</keyword>
<evidence type="ECO:0000256" key="2">
    <source>
        <dbReference type="PROSITE-ProRule" id="PRU00059"/>
    </source>
</evidence>
<evidence type="ECO:0000259" key="3">
    <source>
        <dbReference type="PROSITE" id="PS01180"/>
    </source>
</evidence>
<protein>
    <recommendedName>
        <fullName evidence="3">CUB domain-containing protein</fullName>
    </recommendedName>
</protein>